<dbReference type="EMBL" id="CCMZ01000034">
    <property type="protein sequence ID" value="CDX23861.1"/>
    <property type="molecule type" value="Genomic_DNA"/>
</dbReference>
<keyword evidence="1" id="KW-0472">Membrane</keyword>
<feature type="transmembrane region" description="Helical" evidence="1">
    <location>
        <begin position="52"/>
        <end position="70"/>
    </location>
</feature>
<protein>
    <submittedName>
        <fullName evidence="2">Uncharacterized protein</fullName>
    </submittedName>
</protein>
<reference evidence="3" key="1">
    <citation type="submission" date="2014-08" db="EMBL/GenBank/DDBJ databases">
        <authorList>
            <person name="Moulin L."/>
        </authorList>
    </citation>
    <scope>NUCLEOTIDE SEQUENCE [LARGE SCALE GENOMIC DNA]</scope>
</reference>
<keyword evidence="3" id="KW-1185">Reference proteome</keyword>
<keyword evidence="1" id="KW-1133">Transmembrane helix</keyword>
<organism evidence="2 3">
    <name type="scientific">Mesorhizobium plurifarium</name>
    <dbReference type="NCBI Taxonomy" id="69974"/>
    <lineage>
        <taxon>Bacteria</taxon>
        <taxon>Pseudomonadati</taxon>
        <taxon>Pseudomonadota</taxon>
        <taxon>Alphaproteobacteria</taxon>
        <taxon>Hyphomicrobiales</taxon>
        <taxon>Phyllobacteriaceae</taxon>
        <taxon>Mesorhizobium</taxon>
    </lineage>
</organism>
<accession>A0A090E981</accession>
<name>A0A090E981_MESPL</name>
<gene>
    <name evidence="2" type="ORF">MPL3356_40590</name>
</gene>
<evidence type="ECO:0000313" key="3">
    <source>
        <dbReference type="Proteomes" id="UP000045285"/>
    </source>
</evidence>
<feature type="transmembrane region" description="Helical" evidence="1">
    <location>
        <begin position="26"/>
        <end position="46"/>
    </location>
</feature>
<dbReference type="AlphaFoldDB" id="A0A090E981"/>
<evidence type="ECO:0000313" key="2">
    <source>
        <dbReference type="EMBL" id="CDX23861.1"/>
    </source>
</evidence>
<dbReference type="Proteomes" id="UP000045285">
    <property type="component" value="Unassembled WGS sequence"/>
</dbReference>
<proteinExistence type="predicted"/>
<evidence type="ECO:0000256" key="1">
    <source>
        <dbReference type="SAM" id="Phobius"/>
    </source>
</evidence>
<keyword evidence="1" id="KW-0812">Transmembrane</keyword>
<sequence>MAFAEAAYLDKWFAKRTGPASLRERVIGLIVPTMIAGAIALLISWGGGGFSLYMSLLVGWIGSLIVGILIQRPKS</sequence>